<gene>
    <name evidence="6" type="ORF">AVDCRST_MAG34-2183</name>
</gene>
<feature type="domain" description="ABC1 atypical kinase-like" evidence="5">
    <location>
        <begin position="93"/>
        <end position="335"/>
    </location>
</feature>
<evidence type="ECO:0000256" key="1">
    <source>
        <dbReference type="ARBA" id="ARBA00009670"/>
    </source>
</evidence>
<name>A0A6J4ME81_9ACTN</name>
<dbReference type="PANTHER" id="PTHR43851:SF3">
    <property type="entry name" value="COENZYME Q8"/>
    <property type="match status" value="1"/>
</dbReference>
<proteinExistence type="inferred from homology"/>
<dbReference type="Pfam" id="PF03109">
    <property type="entry name" value="ABC1"/>
    <property type="match status" value="1"/>
</dbReference>
<dbReference type="GO" id="GO:0005524">
    <property type="term" value="F:ATP binding"/>
    <property type="evidence" value="ECO:0007669"/>
    <property type="project" value="UniProtKB-KW"/>
</dbReference>
<evidence type="ECO:0000313" key="6">
    <source>
        <dbReference type="EMBL" id="CAA9357310.1"/>
    </source>
</evidence>
<dbReference type="PANTHER" id="PTHR43851">
    <property type="match status" value="1"/>
</dbReference>
<dbReference type="InterPro" id="IPR011009">
    <property type="entry name" value="Kinase-like_dom_sf"/>
</dbReference>
<comment type="similarity">
    <text evidence="1">Belongs to the protein kinase superfamily. ADCK protein kinase family.</text>
</comment>
<organism evidence="6">
    <name type="scientific">uncultured Nocardioidaceae bacterium</name>
    <dbReference type="NCBI Taxonomy" id="253824"/>
    <lineage>
        <taxon>Bacteria</taxon>
        <taxon>Bacillati</taxon>
        <taxon>Actinomycetota</taxon>
        <taxon>Actinomycetes</taxon>
        <taxon>Propionibacteriales</taxon>
        <taxon>Nocardioidaceae</taxon>
        <taxon>environmental samples</taxon>
    </lineage>
</organism>
<dbReference type="InterPro" id="IPR034646">
    <property type="entry name" value="ADCK3_dom"/>
</dbReference>
<keyword evidence="3" id="KW-0547">Nucleotide-binding</keyword>
<protein>
    <submittedName>
        <fullName evidence="6">Uncharacterized ABC1 family protein SCO5192</fullName>
    </submittedName>
</protein>
<keyword evidence="4" id="KW-0067">ATP-binding</keyword>
<sequence length="444" mass="49123">MPDLPRKAVTRTAKLASLPLGYAGRTALGVGRRLGGAPAEAVMTEVQQRTAEQLFRTLGELKGGAMKFGQALSILEGALPEEMAAPYREQLTRLQDSAPPMSTAVVHQQLVREFGAAWKRKIVEFDDVPAAAASIGQVHRGRWVDGTDVAIKIQYPGAEEALRADLRQIARLAKTFGGLVPGIDARALAQELQDRVAEELDYRLEAEAQEMFAAAFAGSRFVVPRPLAHSQRVLVTEWMPGTASLARVIDSGTQEQRDRWGELYARFMFEGPARTGMLHADPHPGNFRIVPASDGGEERLGVLDYGAVARLPGGEMPRSLGRLMRIALLDDYDDVVAHLRDEGFIRPHIRVRAEELKAYLGPFVDPARQDRFRFSREYMREQLQRMQDPSQPETQLAFRLNLPPDYLLIHRTFVGGVGVLCQLGAEAPFRGILEELMPGFADPI</sequence>
<evidence type="ECO:0000256" key="3">
    <source>
        <dbReference type="ARBA" id="ARBA00022741"/>
    </source>
</evidence>
<evidence type="ECO:0000256" key="4">
    <source>
        <dbReference type="ARBA" id="ARBA00022840"/>
    </source>
</evidence>
<evidence type="ECO:0000259" key="5">
    <source>
        <dbReference type="Pfam" id="PF03109"/>
    </source>
</evidence>
<dbReference type="SUPFAM" id="SSF56112">
    <property type="entry name" value="Protein kinase-like (PK-like)"/>
    <property type="match status" value="1"/>
</dbReference>
<keyword evidence="2" id="KW-0808">Transferase</keyword>
<dbReference type="InterPro" id="IPR004147">
    <property type="entry name" value="ABC1_dom"/>
</dbReference>
<accession>A0A6J4ME81</accession>
<dbReference type="InterPro" id="IPR051409">
    <property type="entry name" value="Atypical_kinase_ADCK"/>
</dbReference>
<dbReference type="CDD" id="cd13970">
    <property type="entry name" value="ABC1_ADCK3"/>
    <property type="match status" value="1"/>
</dbReference>
<dbReference type="GO" id="GO:0016740">
    <property type="term" value="F:transferase activity"/>
    <property type="evidence" value="ECO:0007669"/>
    <property type="project" value="UniProtKB-KW"/>
</dbReference>
<reference evidence="6" key="1">
    <citation type="submission" date="2020-02" db="EMBL/GenBank/DDBJ databases">
        <authorList>
            <person name="Meier V. D."/>
        </authorList>
    </citation>
    <scope>NUCLEOTIDE SEQUENCE</scope>
    <source>
        <strain evidence="6">AVDCRST_MAG34</strain>
    </source>
</reference>
<evidence type="ECO:0000256" key="2">
    <source>
        <dbReference type="ARBA" id="ARBA00022679"/>
    </source>
</evidence>
<dbReference type="AlphaFoldDB" id="A0A6J4ME81"/>
<dbReference type="EMBL" id="CADCUI010000054">
    <property type="protein sequence ID" value="CAA9357310.1"/>
    <property type="molecule type" value="Genomic_DNA"/>
</dbReference>